<dbReference type="InterPro" id="IPR002938">
    <property type="entry name" value="FAD-bd"/>
</dbReference>
<evidence type="ECO:0000256" key="2">
    <source>
        <dbReference type="ARBA" id="ARBA00023033"/>
    </source>
</evidence>
<reference evidence="4" key="1">
    <citation type="submission" date="2023-01" db="EMBL/GenBank/DDBJ databases">
        <title>Draft genome sequence of Nocardiopsis sp. LSu2-4 isolated from halophytes.</title>
        <authorList>
            <person name="Duangmal K."/>
            <person name="Chantavorakit T."/>
        </authorList>
    </citation>
    <scope>NUCLEOTIDE SEQUENCE</scope>
    <source>
        <strain evidence="4">LSu2-4</strain>
    </source>
</reference>
<dbReference type="Gene3D" id="3.50.50.60">
    <property type="entry name" value="FAD/NAD(P)-binding domain"/>
    <property type="match status" value="1"/>
</dbReference>
<dbReference type="InterPro" id="IPR050493">
    <property type="entry name" value="FAD-dep_Monooxygenase_BioMet"/>
</dbReference>
<accession>A0ABT4TG60</accession>
<organism evidence="4 5">
    <name type="scientific">Nocardiopsis suaedae</name>
    <dbReference type="NCBI Taxonomy" id="3018444"/>
    <lineage>
        <taxon>Bacteria</taxon>
        <taxon>Bacillati</taxon>
        <taxon>Actinomycetota</taxon>
        <taxon>Actinomycetes</taxon>
        <taxon>Streptosporangiales</taxon>
        <taxon>Nocardiopsidaceae</taxon>
        <taxon>Nocardiopsis</taxon>
    </lineage>
</organism>
<sequence length="395" mass="41427">MAQPHAVVVGAGVGGLAAAVALARTGCAVTVFEKAPVLDPVAAGLALAPNALRALDALDAGEEVRKRSAPHGIAAIRSRSGRWLLRTGPHETQVRFGDAVSVLRYADLVDVLLQRLPPGALRTGSAVTAVEPGTTRQPARVATEPGDVAADLVVLADGARSALRGELFLEHPGAVYAGFACWRAVVPWRPEDPIDFGETWGKGGTAGVLPLSGDEVYCYVTGNVPAGERAADERAEAVSRVEDWHEPLADLFAAARPEAVVRTDVWHVDTPLPAYHKGRVALVGDTAHAMTPNLAQGACQAIEDAVVLAHHASGSMAYVPTAVQSYTASRLPRTAAMVQRSAQLAEAVQNDSPVLTGLRDTAAGLVGKVAPWQLARYTRPVDDWRPPGAPRTADR</sequence>
<keyword evidence="1" id="KW-0560">Oxidoreductase</keyword>
<keyword evidence="2 4" id="KW-0503">Monooxygenase</keyword>
<dbReference type="EMBL" id="JAQFWP010000002">
    <property type="protein sequence ID" value="MDA2803331.1"/>
    <property type="molecule type" value="Genomic_DNA"/>
</dbReference>
<dbReference type="GO" id="GO:0004497">
    <property type="term" value="F:monooxygenase activity"/>
    <property type="evidence" value="ECO:0007669"/>
    <property type="project" value="UniProtKB-KW"/>
</dbReference>
<protein>
    <submittedName>
        <fullName evidence="4">FAD-dependent monooxygenase</fullName>
    </submittedName>
</protein>
<dbReference type="InterPro" id="IPR036188">
    <property type="entry name" value="FAD/NAD-bd_sf"/>
</dbReference>
<evidence type="ECO:0000313" key="4">
    <source>
        <dbReference type="EMBL" id="MDA2803331.1"/>
    </source>
</evidence>
<dbReference type="PANTHER" id="PTHR13789:SF309">
    <property type="entry name" value="PUTATIVE (AFU_ORTHOLOGUE AFUA_6G14510)-RELATED"/>
    <property type="match status" value="1"/>
</dbReference>
<gene>
    <name evidence="4" type="ORF">O4U47_02300</name>
</gene>
<dbReference type="RefSeq" id="WP_270675684.1">
    <property type="nucleotide sequence ID" value="NZ_JAQFWP010000002.1"/>
</dbReference>
<dbReference type="Pfam" id="PF01494">
    <property type="entry name" value="FAD_binding_3"/>
    <property type="match status" value="1"/>
</dbReference>
<evidence type="ECO:0000313" key="5">
    <source>
        <dbReference type="Proteomes" id="UP001165685"/>
    </source>
</evidence>
<dbReference type="Proteomes" id="UP001165685">
    <property type="component" value="Unassembled WGS sequence"/>
</dbReference>
<feature type="domain" description="FAD-binding" evidence="3">
    <location>
        <begin position="6"/>
        <end position="341"/>
    </location>
</feature>
<dbReference type="SUPFAM" id="SSF51905">
    <property type="entry name" value="FAD/NAD(P)-binding domain"/>
    <property type="match status" value="1"/>
</dbReference>
<evidence type="ECO:0000259" key="3">
    <source>
        <dbReference type="Pfam" id="PF01494"/>
    </source>
</evidence>
<comment type="caution">
    <text evidence="4">The sequence shown here is derived from an EMBL/GenBank/DDBJ whole genome shotgun (WGS) entry which is preliminary data.</text>
</comment>
<dbReference type="PRINTS" id="PR00420">
    <property type="entry name" value="RNGMNOXGNASE"/>
</dbReference>
<evidence type="ECO:0000256" key="1">
    <source>
        <dbReference type="ARBA" id="ARBA00023002"/>
    </source>
</evidence>
<name>A0ABT4TG60_9ACTN</name>
<dbReference type="PANTHER" id="PTHR13789">
    <property type="entry name" value="MONOOXYGENASE"/>
    <property type="match status" value="1"/>
</dbReference>
<proteinExistence type="predicted"/>
<keyword evidence="5" id="KW-1185">Reference proteome</keyword>